<dbReference type="AlphaFoldDB" id="A0A383RH61"/>
<keyword evidence="6 11" id="KW-0418">Kinase</keyword>
<dbReference type="PRINTS" id="PR00344">
    <property type="entry name" value="BCTRLSENSOR"/>
</dbReference>
<dbReference type="InterPro" id="IPR005467">
    <property type="entry name" value="His_kinase_dom"/>
</dbReference>
<keyword evidence="5" id="KW-0547">Nucleotide-binding</keyword>
<dbReference type="SMART" id="SM00387">
    <property type="entry name" value="HATPase_c"/>
    <property type="match status" value="1"/>
</dbReference>
<evidence type="ECO:0000313" key="11">
    <source>
        <dbReference type="EMBL" id="SYX85606.1"/>
    </source>
</evidence>
<dbReference type="InterPro" id="IPR004358">
    <property type="entry name" value="Sig_transdc_His_kin-like_C"/>
</dbReference>
<gene>
    <name evidence="11" type="ORF">PBLR_14028</name>
</gene>
<evidence type="ECO:0000256" key="4">
    <source>
        <dbReference type="ARBA" id="ARBA00022679"/>
    </source>
</evidence>
<dbReference type="EMBL" id="LS992241">
    <property type="protein sequence ID" value="SYX85606.1"/>
    <property type="molecule type" value="Genomic_DNA"/>
</dbReference>
<name>A0A383RH61_PAEAL</name>
<keyword evidence="3" id="KW-0597">Phosphoprotein</keyword>
<dbReference type="GO" id="GO:0005524">
    <property type="term" value="F:ATP binding"/>
    <property type="evidence" value="ECO:0007669"/>
    <property type="project" value="UniProtKB-KW"/>
</dbReference>
<dbReference type="PROSITE" id="PS50109">
    <property type="entry name" value="HIS_KIN"/>
    <property type="match status" value="1"/>
</dbReference>
<dbReference type="CDD" id="cd00082">
    <property type="entry name" value="HisKA"/>
    <property type="match status" value="1"/>
</dbReference>
<dbReference type="SUPFAM" id="SSF55874">
    <property type="entry name" value="ATPase domain of HSP90 chaperone/DNA topoisomerase II/histidine kinase"/>
    <property type="match status" value="1"/>
</dbReference>
<dbReference type="Pfam" id="PF02518">
    <property type="entry name" value="HATPase_c"/>
    <property type="match status" value="1"/>
</dbReference>
<dbReference type="Proteomes" id="UP000304148">
    <property type="component" value="Chromosome"/>
</dbReference>
<evidence type="ECO:0000256" key="8">
    <source>
        <dbReference type="ARBA" id="ARBA00023012"/>
    </source>
</evidence>
<keyword evidence="8" id="KW-0902">Two-component regulatory system</keyword>
<dbReference type="InterPro" id="IPR035965">
    <property type="entry name" value="PAS-like_dom_sf"/>
</dbReference>
<dbReference type="EC" id="2.7.13.3" evidence="2"/>
<evidence type="ECO:0000259" key="10">
    <source>
        <dbReference type="PROSITE" id="PS50112"/>
    </source>
</evidence>
<sequence length="473" mass="54186">MTTDCKHQVRSENEWIQRYCRGLWNYIMNGDEKELHVARELAMELHSLELQQDLLSLHEDAMFTVLAHVDWNDGVKAFHRSFLYFLEWMIAIKTEERGKEGIAVALNPIREPWIQSAQALFSTKSVRDKYENVLQHMDSGIVLFDCSGVLSFINVETAKLLDVPRKALVGCSLREMLFHPLLKRDKRKMLLRLYKDTILQRKRYHEFSDRLDRHYLVTVTYGDQMDGDYLFSIKDVSDFKRIEQTAYQNDKLAILGKIAAAIAHEIRNPLTSIRGFIQLLRPHLMQLGKEEYAKIILAEIDRANDIIFEFLNSSKPSAPMTSEVPVSSLLREVVLLTESDAVMKGCEIELVDNSASGSLFVSIDVKQIKQVILNMIRNAIDAIDDVAAVRKGHIRIVTERDGRFAKIHIRDNGRGMSLKTMERLFDPFFTTKADGTGLGLSVSYRIIKNHGGLIEVDSQEGEWTLFTIQLPLA</sequence>
<evidence type="ECO:0000256" key="6">
    <source>
        <dbReference type="ARBA" id="ARBA00022777"/>
    </source>
</evidence>
<protein>
    <recommendedName>
        <fullName evidence="2">histidine kinase</fullName>
        <ecNumber evidence="2">2.7.13.3</ecNumber>
    </recommendedName>
</protein>
<evidence type="ECO:0000256" key="1">
    <source>
        <dbReference type="ARBA" id="ARBA00000085"/>
    </source>
</evidence>
<proteinExistence type="predicted"/>
<accession>A0A383RH61</accession>
<comment type="catalytic activity">
    <reaction evidence="1">
        <text>ATP + protein L-histidine = ADP + protein N-phospho-L-histidine.</text>
        <dbReference type="EC" id="2.7.13.3"/>
    </reaction>
</comment>
<feature type="domain" description="Histidine kinase" evidence="9">
    <location>
        <begin position="261"/>
        <end position="473"/>
    </location>
</feature>
<evidence type="ECO:0000256" key="7">
    <source>
        <dbReference type="ARBA" id="ARBA00022840"/>
    </source>
</evidence>
<evidence type="ECO:0000313" key="12">
    <source>
        <dbReference type="Proteomes" id="UP000304148"/>
    </source>
</evidence>
<dbReference type="PANTHER" id="PTHR43065">
    <property type="entry name" value="SENSOR HISTIDINE KINASE"/>
    <property type="match status" value="1"/>
</dbReference>
<dbReference type="InterPro" id="IPR000014">
    <property type="entry name" value="PAS"/>
</dbReference>
<evidence type="ECO:0000256" key="5">
    <source>
        <dbReference type="ARBA" id="ARBA00022741"/>
    </source>
</evidence>
<dbReference type="Pfam" id="PF00512">
    <property type="entry name" value="HisKA"/>
    <property type="match status" value="1"/>
</dbReference>
<dbReference type="SMART" id="SM00388">
    <property type="entry name" value="HisKA"/>
    <property type="match status" value="1"/>
</dbReference>
<keyword evidence="7" id="KW-0067">ATP-binding</keyword>
<evidence type="ECO:0000256" key="2">
    <source>
        <dbReference type="ARBA" id="ARBA00012438"/>
    </source>
</evidence>
<dbReference type="PROSITE" id="PS50112">
    <property type="entry name" value="PAS"/>
    <property type="match status" value="1"/>
</dbReference>
<keyword evidence="4" id="KW-0808">Transferase</keyword>
<dbReference type="SUPFAM" id="SSF47384">
    <property type="entry name" value="Homodimeric domain of signal transducing histidine kinase"/>
    <property type="match status" value="1"/>
</dbReference>
<dbReference type="Gene3D" id="3.30.565.10">
    <property type="entry name" value="Histidine kinase-like ATPase, C-terminal domain"/>
    <property type="match status" value="1"/>
</dbReference>
<dbReference type="InterPro" id="IPR036097">
    <property type="entry name" value="HisK_dim/P_sf"/>
</dbReference>
<dbReference type="Gene3D" id="3.30.450.20">
    <property type="entry name" value="PAS domain"/>
    <property type="match status" value="1"/>
</dbReference>
<dbReference type="InterPro" id="IPR003594">
    <property type="entry name" value="HATPase_dom"/>
</dbReference>
<dbReference type="SUPFAM" id="SSF55785">
    <property type="entry name" value="PYP-like sensor domain (PAS domain)"/>
    <property type="match status" value="1"/>
</dbReference>
<organism evidence="11 12">
    <name type="scientific">Paenibacillus alvei</name>
    <name type="common">Bacillus alvei</name>
    <dbReference type="NCBI Taxonomy" id="44250"/>
    <lineage>
        <taxon>Bacteria</taxon>
        <taxon>Bacillati</taxon>
        <taxon>Bacillota</taxon>
        <taxon>Bacilli</taxon>
        <taxon>Bacillales</taxon>
        <taxon>Paenibacillaceae</taxon>
        <taxon>Paenibacillus</taxon>
    </lineage>
</organism>
<evidence type="ECO:0000256" key="3">
    <source>
        <dbReference type="ARBA" id="ARBA00022553"/>
    </source>
</evidence>
<reference evidence="12" key="1">
    <citation type="submission" date="2018-08" db="EMBL/GenBank/DDBJ databases">
        <authorList>
            <person name="Chevrot R."/>
        </authorList>
    </citation>
    <scope>NUCLEOTIDE SEQUENCE [LARGE SCALE GENOMIC DNA]</scope>
</reference>
<dbReference type="Gene3D" id="1.10.287.130">
    <property type="match status" value="1"/>
</dbReference>
<dbReference type="PANTHER" id="PTHR43065:SF46">
    <property type="entry name" value="C4-DICARBOXYLATE TRANSPORT SENSOR PROTEIN DCTB"/>
    <property type="match status" value="1"/>
</dbReference>
<dbReference type="InterPro" id="IPR003661">
    <property type="entry name" value="HisK_dim/P_dom"/>
</dbReference>
<dbReference type="Pfam" id="PF12860">
    <property type="entry name" value="PAS_7"/>
    <property type="match status" value="1"/>
</dbReference>
<dbReference type="InterPro" id="IPR036890">
    <property type="entry name" value="HATPase_C_sf"/>
</dbReference>
<dbReference type="GO" id="GO:0000155">
    <property type="term" value="F:phosphorelay sensor kinase activity"/>
    <property type="evidence" value="ECO:0007669"/>
    <property type="project" value="InterPro"/>
</dbReference>
<evidence type="ECO:0000259" key="9">
    <source>
        <dbReference type="PROSITE" id="PS50109"/>
    </source>
</evidence>
<feature type="domain" description="PAS" evidence="10">
    <location>
        <begin position="126"/>
        <end position="180"/>
    </location>
</feature>